<feature type="domain" description="FAS1" evidence="2">
    <location>
        <begin position="30"/>
        <end position="137"/>
    </location>
</feature>
<dbReference type="PROSITE" id="PS50213">
    <property type="entry name" value="FAS1"/>
    <property type="match status" value="1"/>
</dbReference>
<keyword evidence="4" id="KW-1185">Reference proteome</keyword>
<evidence type="ECO:0000259" key="2">
    <source>
        <dbReference type="PROSITE" id="PS50213"/>
    </source>
</evidence>
<evidence type="ECO:0000256" key="1">
    <source>
        <dbReference type="SAM" id="SignalP"/>
    </source>
</evidence>
<proteinExistence type="predicted"/>
<keyword evidence="1" id="KW-0732">Signal</keyword>
<protein>
    <submittedName>
        <fullName evidence="3">Fasciclin domain-containing protein</fullName>
    </submittedName>
</protein>
<dbReference type="InterPro" id="IPR050904">
    <property type="entry name" value="Adhesion/Biosynth-related"/>
</dbReference>
<dbReference type="Proteomes" id="UP001165366">
    <property type="component" value="Unassembled WGS sequence"/>
</dbReference>
<gene>
    <name evidence="3" type="ORF">L6773_07750</name>
</gene>
<dbReference type="SUPFAM" id="SSF82153">
    <property type="entry name" value="FAS1 domain"/>
    <property type="match status" value="1"/>
</dbReference>
<dbReference type="PANTHER" id="PTHR10900:SF77">
    <property type="entry name" value="FI19380P1"/>
    <property type="match status" value="1"/>
</dbReference>
<comment type="caution">
    <text evidence="3">The sequence shown here is derived from an EMBL/GenBank/DDBJ whole genome shotgun (WGS) entry which is preliminary data.</text>
</comment>
<dbReference type="InterPro" id="IPR036378">
    <property type="entry name" value="FAS1_dom_sf"/>
</dbReference>
<evidence type="ECO:0000313" key="4">
    <source>
        <dbReference type="Proteomes" id="UP001165366"/>
    </source>
</evidence>
<sequence>MINKKRLSVILSVFLSIFLVAGLSNSNAQDSNVVEVINNSENHTVFADLLDETGLNDVVSQAGPYTVVAPTDKAFEEMDANLEDLRANSDSLESVVISHLFQGEVAAQKAEASLGIEIQEGGIEASNGLVHVVDEVIEN</sequence>
<reference evidence="3" key="1">
    <citation type="submission" date="2022-01" db="EMBL/GenBank/DDBJ databases">
        <authorList>
            <person name="Wang Y."/>
        </authorList>
    </citation>
    <scope>NUCLEOTIDE SEQUENCE</scope>
    <source>
        <strain evidence="3">WB101</strain>
    </source>
</reference>
<dbReference type="InterPro" id="IPR000782">
    <property type="entry name" value="FAS1_domain"/>
</dbReference>
<dbReference type="PANTHER" id="PTHR10900">
    <property type="entry name" value="PERIOSTIN-RELATED"/>
    <property type="match status" value="1"/>
</dbReference>
<accession>A0ABS9KC76</accession>
<dbReference type="Pfam" id="PF02469">
    <property type="entry name" value="Fasciclin"/>
    <property type="match status" value="1"/>
</dbReference>
<name>A0ABS9KC76_9BACT</name>
<evidence type="ECO:0000313" key="3">
    <source>
        <dbReference type="EMBL" id="MCG2588452.1"/>
    </source>
</evidence>
<dbReference type="RefSeq" id="WP_237853294.1">
    <property type="nucleotide sequence ID" value="NZ_JAKLWS010000007.1"/>
</dbReference>
<dbReference type="Gene3D" id="2.30.180.10">
    <property type="entry name" value="FAS1 domain"/>
    <property type="match status" value="1"/>
</dbReference>
<feature type="chain" id="PRO_5045051238" evidence="1">
    <location>
        <begin position="29"/>
        <end position="139"/>
    </location>
</feature>
<organism evidence="3 4">
    <name type="scientific">Rhodohalobacter sulfatireducens</name>
    <dbReference type="NCBI Taxonomy" id="2911366"/>
    <lineage>
        <taxon>Bacteria</taxon>
        <taxon>Pseudomonadati</taxon>
        <taxon>Balneolota</taxon>
        <taxon>Balneolia</taxon>
        <taxon>Balneolales</taxon>
        <taxon>Balneolaceae</taxon>
        <taxon>Rhodohalobacter</taxon>
    </lineage>
</organism>
<dbReference type="EMBL" id="JAKLWS010000007">
    <property type="protein sequence ID" value="MCG2588452.1"/>
    <property type="molecule type" value="Genomic_DNA"/>
</dbReference>
<feature type="signal peptide" evidence="1">
    <location>
        <begin position="1"/>
        <end position="28"/>
    </location>
</feature>
<reference evidence="3" key="2">
    <citation type="submission" date="2024-05" db="EMBL/GenBank/DDBJ databases">
        <title>Rhodohalobacter halophilus gen. nov., sp. nov., a moderately halophilic member of the family Balneolaceae.</title>
        <authorList>
            <person name="Xia J."/>
        </authorList>
    </citation>
    <scope>NUCLEOTIDE SEQUENCE</scope>
    <source>
        <strain evidence="3">WB101</strain>
    </source>
</reference>